<dbReference type="RefSeq" id="WP_092450936.1">
    <property type="nucleotide sequence ID" value="NZ_FOJI01000002.1"/>
</dbReference>
<keyword evidence="3" id="KW-0963">Cytoplasm</keyword>
<evidence type="ECO:0000256" key="2">
    <source>
        <dbReference type="ARBA" id="ARBA00044777"/>
    </source>
</evidence>
<dbReference type="EMBL" id="FOJI01000002">
    <property type="protein sequence ID" value="SEV96637.1"/>
    <property type="molecule type" value="Genomic_DNA"/>
</dbReference>
<dbReference type="STRING" id="99656.SAMN05421659_102406"/>
<evidence type="ECO:0000256" key="3">
    <source>
        <dbReference type="HAMAP-Rule" id="MF_01805"/>
    </source>
</evidence>
<keyword evidence="3" id="KW-0132">Cell division</keyword>
<keyword evidence="3" id="KW-0131">Cell cycle</keyword>
<protein>
    <recommendedName>
        <fullName evidence="2 3">Segregation and condensation protein A</fullName>
    </recommendedName>
</protein>
<proteinExistence type="inferred from homology"/>
<accession>A0A1I0N680</accession>
<dbReference type="GO" id="GO:0051301">
    <property type="term" value="P:cell division"/>
    <property type="evidence" value="ECO:0007669"/>
    <property type="project" value="UniProtKB-KW"/>
</dbReference>
<dbReference type="Gene3D" id="1.10.10.580">
    <property type="entry name" value="Structural maintenance of chromosome 1. Chain E"/>
    <property type="match status" value="1"/>
</dbReference>
<dbReference type="AlphaFoldDB" id="A0A1I0N680"/>
<evidence type="ECO:0000313" key="5">
    <source>
        <dbReference type="Proteomes" id="UP000199701"/>
    </source>
</evidence>
<dbReference type="Pfam" id="PF02616">
    <property type="entry name" value="SMC_ScpA"/>
    <property type="match status" value="1"/>
</dbReference>
<dbReference type="GO" id="GO:0006260">
    <property type="term" value="P:DNA replication"/>
    <property type="evidence" value="ECO:0007669"/>
    <property type="project" value="UniProtKB-UniRule"/>
</dbReference>
<dbReference type="PANTHER" id="PTHR33969">
    <property type="entry name" value="SEGREGATION AND CONDENSATION PROTEIN A"/>
    <property type="match status" value="1"/>
</dbReference>
<dbReference type="OrthoDB" id="9811016at2"/>
<comment type="similarity">
    <text evidence="3">Belongs to the ScpA family.</text>
</comment>
<dbReference type="HAMAP" id="MF_01805">
    <property type="entry name" value="ScpA"/>
    <property type="match status" value="1"/>
</dbReference>
<keyword evidence="5" id="KW-1185">Reference proteome</keyword>
<comment type="function">
    <text evidence="3">Participates in chromosomal partition during cell division. May act via the formation of a condensin-like complex containing Smc and ScpB that pull DNA away from mid-cell into both cell halves.</text>
</comment>
<sequence length="259" mass="29856">MGISVKLQAFEGPLDLLLHLIDKNKVNIYDIPIAMITQQYLDYVNQMDKKDLNIVSEFLVMAATLLEIKSKMLLPSDVNEEGQVEDPRQELVDKLLEYKMYKYMSYELKDKQLDAGRALFKKSTVPPEVEAYKPLVNLDELVGDMTLAKLNSIFQMVMKRKEDKIDPVRSKFGKIEKEEINMDDRLQYVKKFLMGHDNFSFTKLLMNNSTKMSTIVTFLVVLELIKTGFISIIQEGTLEDIYITVVRDPNLIGDLEQAI</sequence>
<dbReference type="GO" id="GO:0007059">
    <property type="term" value="P:chromosome segregation"/>
    <property type="evidence" value="ECO:0007669"/>
    <property type="project" value="UniProtKB-UniRule"/>
</dbReference>
<keyword evidence="1 3" id="KW-0159">Chromosome partition</keyword>
<comment type="subcellular location">
    <subcellularLocation>
        <location evidence="3">Cytoplasm</location>
    </subcellularLocation>
    <text evidence="3">Associated with two foci at the outer edges of the nucleoid region in young cells, and at four foci within both cell halves in older cells.</text>
</comment>
<evidence type="ECO:0000256" key="1">
    <source>
        <dbReference type="ARBA" id="ARBA00022829"/>
    </source>
</evidence>
<name>A0A1I0N680_9FIRM</name>
<reference evidence="4 5" key="1">
    <citation type="submission" date="2016-10" db="EMBL/GenBank/DDBJ databases">
        <authorList>
            <person name="de Groot N.N."/>
        </authorList>
    </citation>
    <scope>NUCLEOTIDE SEQUENCE [LARGE SCALE GENOMIC DNA]</scope>
    <source>
        <strain evidence="4 5">DSM 9179</strain>
    </source>
</reference>
<dbReference type="InterPro" id="IPR003768">
    <property type="entry name" value="ScpA"/>
</dbReference>
<dbReference type="InterPro" id="IPR023093">
    <property type="entry name" value="ScpA-like_C"/>
</dbReference>
<dbReference type="Gene3D" id="6.10.250.2410">
    <property type="match status" value="1"/>
</dbReference>
<gene>
    <name evidence="3" type="primary">scpA</name>
    <name evidence="4" type="ORF">SAMN05421659_102406</name>
</gene>
<comment type="subunit">
    <text evidence="3">Component of a cohesin-like complex composed of ScpA, ScpB and the Smc homodimer, in which ScpA and ScpB bind to the head domain of Smc. The presence of the three proteins is required for the association of the complex with DNA.</text>
</comment>
<organism evidence="4 5">
    <name type="scientific">[Clostridium] fimetarium</name>
    <dbReference type="NCBI Taxonomy" id="99656"/>
    <lineage>
        <taxon>Bacteria</taxon>
        <taxon>Bacillati</taxon>
        <taxon>Bacillota</taxon>
        <taxon>Clostridia</taxon>
        <taxon>Lachnospirales</taxon>
        <taxon>Lachnospiraceae</taxon>
    </lineage>
</organism>
<dbReference type="GO" id="GO:0005737">
    <property type="term" value="C:cytoplasm"/>
    <property type="evidence" value="ECO:0007669"/>
    <property type="project" value="UniProtKB-SubCell"/>
</dbReference>
<evidence type="ECO:0000313" key="4">
    <source>
        <dbReference type="EMBL" id="SEV96637.1"/>
    </source>
</evidence>
<dbReference type="Proteomes" id="UP000199701">
    <property type="component" value="Unassembled WGS sequence"/>
</dbReference>
<dbReference type="PANTHER" id="PTHR33969:SF2">
    <property type="entry name" value="SEGREGATION AND CONDENSATION PROTEIN A"/>
    <property type="match status" value="1"/>
</dbReference>